<reference evidence="1" key="3">
    <citation type="submission" date="2025-09" db="UniProtKB">
        <authorList>
            <consortium name="Ensembl"/>
        </authorList>
    </citation>
    <scope>IDENTIFICATION</scope>
</reference>
<proteinExistence type="predicted"/>
<organism evidence="1 2">
    <name type="scientific">Phocoena sinus</name>
    <name type="common">Vaquita</name>
    <dbReference type="NCBI Taxonomy" id="42100"/>
    <lineage>
        <taxon>Eukaryota</taxon>
        <taxon>Metazoa</taxon>
        <taxon>Chordata</taxon>
        <taxon>Craniata</taxon>
        <taxon>Vertebrata</taxon>
        <taxon>Euteleostomi</taxon>
        <taxon>Mammalia</taxon>
        <taxon>Eutheria</taxon>
        <taxon>Laurasiatheria</taxon>
        <taxon>Artiodactyla</taxon>
        <taxon>Whippomorpha</taxon>
        <taxon>Cetacea</taxon>
        <taxon>Odontoceti</taxon>
        <taxon>Phocoenidae</taxon>
        <taxon>Phocoena</taxon>
    </lineage>
</organism>
<dbReference type="Proteomes" id="UP000694554">
    <property type="component" value="Chromosome 1"/>
</dbReference>
<accession>A0A8C9DWU7</accession>
<sequence>MLPAGEIGEALAATCGSENGDRRRNIKEKRDINIAALVGNKPVCEGTYSFIGNP</sequence>
<evidence type="ECO:0000313" key="2">
    <source>
        <dbReference type="Proteomes" id="UP000694554"/>
    </source>
</evidence>
<keyword evidence="2" id="KW-1185">Reference proteome</keyword>
<dbReference type="Ensembl" id="ENSPSNT00000002915.1">
    <property type="protein sequence ID" value="ENSPSNP00000002522.1"/>
    <property type="gene ID" value="ENSPSNG00000001926.1"/>
</dbReference>
<reference evidence="1" key="2">
    <citation type="submission" date="2025-08" db="UniProtKB">
        <authorList>
            <consortium name="Ensembl"/>
        </authorList>
    </citation>
    <scope>IDENTIFICATION</scope>
</reference>
<protein>
    <submittedName>
        <fullName evidence="1">Uncharacterized protein</fullName>
    </submittedName>
</protein>
<dbReference type="AlphaFoldDB" id="A0A8C9DWU7"/>
<reference evidence="1" key="1">
    <citation type="submission" date="2019-08" db="EMBL/GenBank/DDBJ databases">
        <title>Phocoena sinus (Vaquita) genome, mPhoSin1, primary haplotype.</title>
        <authorList>
            <person name="Morin P."/>
            <person name="Mountcastle J."/>
            <person name="Fungtammasan C."/>
            <person name="Rhie A."/>
            <person name="Rojas-Bracho L."/>
            <person name="Smith C.R."/>
            <person name="Taylor B.L."/>
            <person name="Gulland F.M.D."/>
            <person name="Musser W."/>
            <person name="Houck M."/>
            <person name="Haase B."/>
            <person name="Paez S."/>
            <person name="Howe K."/>
            <person name="Torrance J."/>
            <person name="Formenti G."/>
            <person name="Phillippy A."/>
            <person name="Ryder O."/>
            <person name="Jarvis E.D."/>
            <person name="Fedrigo O."/>
        </authorList>
    </citation>
    <scope>NUCLEOTIDE SEQUENCE [LARGE SCALE GENOMIC DNA]</scope>
</reference>
<name>A0A8C9DWU7_PHOSS</name>
<dbReference type="GeneTree" id="ENSGT01000000220951"/>
<evidence type="ECO:0000313" key="1">
    <source>
        <dbReference type="Ensembl" id="ENSPSNP00000002522.1"/>
    </source>
</evidence>